<dbReference type="AlphaFoldDB" id="A0A4R2KIX1"/>
<comment type="caution">
    <text evidence="3">The sequence shown here is derived from an EMBL/GenBank/DDBJ whole genome shotgun (WGS) entry which is preliminary data.</text>
</comment>
<evidence type="ECO:0000256" key="1">
    <source>
        <dbReference type="SAM" id="MobiDB-lite"/>
    </source>
</evidence>
<gene>
    <name evidence="3" type="ORF">EV655_10966</name>
</gene>
<evidence type="ECO:0000259" key="2">
    <source>
        <dbReference type="PROSITE" id="PS51746"/>
    </source>
</evidence>
<feature type="domain" description="PPM-type phosphatase" evidence="2">
    <location>
        <begin position="20"/>
        <end position="248"/>
    </location>
</feature>
<dbReference type="CDD" id="cd00143">
    <property type="entry name" value="PP2Cc"/>
    <property type="match status" value="1"/>
</dbReference>
<dbReference type="PANTHER" id="PTHR47992">
    <property type="entry name" value="PROTEIN PHOSPHATASE"/>
    <property type="match status" value="1"/>
</dbReference>
<dbReference type="Gene3D" id="3.60.40.10">
    <property type="entry name" value="PPM-type phosphatase domain"/>
    <property type="match status" value="1"/>
</dbReference>
<dbReference type="RefSeq" id="WP_132545194.1">
    <property type="nucleotide sequence ID" value="NZ_SLWW01000009.1"/>
</dbReference>
<sequence length="251" mass="25767">MTGPATRVPVPGLDMPRPVGDGLTHRGRVRERNEDAILTDPDGELWAVADGMGGHQAGDVASDMVIDALAGLPDDAAPVAGLIGRLAQANTDVAARAGAAGRGQMGATVVAAMIRNAVAHLVWAGDSRAYLLRAGHLRLLTRDHTVVQDLVDQGALGPHEAETHPESHVVTRAVGMGPGFEAESLSVPVVPGDRLLLCSDGLPRCLSQQEIAGLLRRAASPAEACRALVAAALDAGAPDNVSVIVVDLVEG</sequence>
<dbReference type="SUPFAM" id="SSF81606">
    <property type="entry name" value="PP2C-like"/>
    <property type="match status" value="1"/>
</dbReference>
<dbReference type="EMBL" id="SLWW01000009">
    <property type="protein sequence ID" value="TCO70519.1"/>
    <property type="molecule type" value="Genomic_DNA"/>
</dbReference>
<dbReference type="InterPro" id="IPR001932">
    <property type="entry name" value="PPM-type_phosphatase-like_dom"/>
</dbReference>
<dbReference type="GO" id="GO:0004722">
    <property type="term" value="F:protein serine/threonine phosphatase activity"/>
    <property type="evidence" value="ECO:0007669"/>
    <property type="project" value="InterPro"/>
</dbReference>
<dbReference type="OrthoDB" id="9801841at2"/>
<dbReference type="InterPro" id="IPR036457">
    <property type="entry name" value="PPM-type-like_dom_sf"/>
</dbReference>
<dbReference type="InterPro" id="IPR015655">
    <property type="entry name" value="PP2C"/>
</dbReference>
<evidence type="ECO:0000313" key="4">
    <source>
        <dbReference type="Proteomes" id="UP000295142"/>
    </source>
</evidence>
<reference evidence="3 4" key="1">
    <citation type="submission" date="2019-03" db="EMBL/GenBank/DDBJ databases">
        <title>Genomic Encyclopedia of Type Strains, Phase IV (KMG-IV): sequencing the most valuable type-strain genomes for metagenomic binning, comparative biology and taxonomic classification.</title>
        <authorList>
            <person name="Goeker M."/>
        </authorList>
    </citation>
    <scope>NUCLEOTIDE SEQUENCE [LARGE SCALE GENOMIC DNA]</scope>
    <source>
        <strain evidence="3 4">DSM 4868</strain>
    </source>
</reference>
<dbReference type="Pfam" id="PF13672">
    <property type="entry name" value="PP2C_2"/>
    <property type="match status" value="1"/>
</dbReference>
<keyword evidence="4" id="KW-1185">Reference proteome</keyword>
<dbReference type="SMART" id="SM00332">
    <property type="entry name" value="PP2Cc"/>
    <property type="match status" value="1"/>
</dbReference>
<accession>A0A4R2KIX1</accession>
<dbReference type="SMART" id="SM00331">
    <property type="entry name" value="PP2C_SIG"/>
    <property type="match status" value="1"/>
</dbReference>
<proteinExistence type="predicted"/>
<evidence type="ECO:0000313" key="3">
    <source>
        <dbReference type="EMBL" id="TCO70519.1"/>
    </source>
</evidence>
<dbReference type="PROSITE" id="PS51746">
    <property type="entry name" value="PPM_2"/>
    <property type="match status" value="1"/>
</dbReference>
<feature type="region of interest" description="Disordered" evidence="1">
    <location>
        <begin position="1"/>
        <end position="21"/>
    </location>
</feature>
<dbReference type="Proteomes" id="UP000295142">
    <property type="component" value="Unassembled WGS sequence"/>
</dbReference>
<organism evidence="3 4">
    <name type="scientific">Rhodovulum euryhalinum</name>
    <dbReference type="NCBI Taxonomy" id="35805"/>
    <lineage>
        <taxon>Bacteria</taxon>
        <taxon>Pseudomonadati</taxon>
        <taxon>Pseudomonadota</taxon>
        <taxon>Alphaproteobacteria</taxon>
        <taxon>Rhodobacterales</taxon>
        <taxon>Paracoccaceae</taxon>
        <taxon>Rhodovulum</taxon>
    </lineage>
</organism>
<name>A0A4R2KIX1_9RHOB</name>
<protein>
    <submittedName>
        <fullName evidence="3">Protein phosphatase</fullName>
    </submittedName>
</protein>